<dbReference type="GO" id="GO:0022625">
    <property type="term" value="C:cytosolic large ribosomal subunit"/>
    <property type="evidence" value="ECO:0007669"/>
    <property type="project" value="TreeGrafter"/>
</dbReference>
<evidence type="ECO:0008006" key="6">
    <source>
        <dbReference type="Google" id="ProtNLM"/>
    </source>
</evidence>
<keyword evidence="3" id="KW-0687">Ribonucleoprotein</keyword>
<keyword evidence="5" id="KW-1185">Reference proteome</keyword>
<proteinExistence type="inferred from homology"/>
<dbReference type="InterPro" id="IPR000597">
    <property type="entry name" value="Ribosomal_uL3"/>
</dbReference>
<evidence type="ECO:0000313" key="5">
    <source>
        <dbReference type="Proteomes" id="UP001054252"/>
    </source>
</evidence>
<dbReference type="Proteomes" id="UP001054252">
    <property type="component" value="Unassembled WGS sequence"/>
</dbReference>
<dbReference type="Gene3D" id="3.30.1430.10">
    <property type="match status" value="1"/>
</dbReference>
<dbReference type="SUPFAM" id="SSF50447">
    <property type="entry name" value="Translation proteins"/>
    <property type="match status" value="1"/>
</dbReference>
<dbReference type="EMBL" id="BPVZ01000065">
    <property type="protein sequence ID" value="GKV24444.1"/>
    <property type="molecule type" value="Genomic_DNA"/>
</dbReference>
<protein>
    <recommendedName>
        <fullName evidence="6">60S ribosomal protein L3</fullName>
    </recommendedName>
</protein>
<gene>
    <name evidence="4" type="ORF">SLEP1_g34055</name>
</gene>
<dbReference type="GO" id="GO:0003735">
    <property type="term" value="F:structural constituent of ribosome"/>
    <property type="evidence" value="ECO:0007669"/>
    <property type="project" value="InterPro"/>
</dbReference>
<accession>A0AAV5KIL0</accession>
<keyword evidence="2" id="KW-0689">Ribosomal protein</keyword>
<evidence type="ECO:0000313" key="4">
    <source>
        <dbReference type="EMBL" id="GKV24444.1"/>
    </source>
</evidence>
<dbReference type="PANTHER" id="PTHR11363">
    <property type="entry name" value="60S RIBOSOMAL PROTEIN L3-RELATED"/>
    <property type="match status" value="1"/>
</dbReference>
<sequence length="119" mass="13893">MPVVPKLHKKETCEAVTVKETPPMVVVGVVGYVKTPRGLHSLCTVWAQHFSEEVKRRYYKNWCKSKKRAFTKYSKKYETEDGKRDIQLQLEKMKKHCTVIRVLAHTHVLKSVIVVLDLR</sequence>
<evidence type="ECO:0000256" key="3">
    <source>
        <dbReference type="ARBA" id="ARBA00023274"/>
    </source>
</evidence>
<dbReference type="GO" id="GO:0006412">
    <property type="term" value="P:translation"/>
    <property type="evidence" value="ECO:0007669"/>
    <property type="project" value="InterPro"/>
</dbReference>
<dbReference type="GO" id="GO:0003723">
    <property type="term" value="F:RNA binding"/>
    <property type="evidence" value="ECO:0007669"/>
    <property type="project" value="TreeGrafter"/>
</dbReference>
<evidence type="ECO:0000256" key="2">
    <source>
        <dbReference type="ARBA" id="ARBA00022980"/>
    </source>
</evidence>
<dbReference type="Pfam" id="PF00297">
    <property type="entry name" value="Ribosomal_L3"/>
    <property type="match status" value="1"/>
</dbReference>
<dbReference type="InterPro" id="IPR045077">
    <property type="entry name" value="L3_arc_euk"/>
</dbReference>
<dbReference type="PANTHER" id="PTHR11363:SF14">
    <property type="entry name" value="LARGE RIBOSOMAL SUBUNIT PROTEIN UL3Y"/>
    <property type="match status" value="1"/>
</dbReference>
<organism evidence="4 5">
    <name type="scientific">Rubroshorea leprosula</name>
    <dbReference type="NCBI Taxonomy" id="152421"/>
    <lineage>
        <taxon>Eukaryota</taxon>
        <taxon>Viridiplantae</taxon>
        <taxon>Streptophyta</taxon>
        <taxon>Embryophyta</taxon>
        <taxon>Tracheophyta</taxon>
        <taxon>Spermatophyta</taxon>
        <taxon>Magnoliopsida</taxon>
        <taxon>eudicotyledons</taxon>
        <taxon>Gunneridae</taxon>
        <taxon>Pentapetalae</taxon>
        <taxon>rosids</taxon>
        <taxon>malvids</taxon>
        <taxon>Malvales</taxon>
        <taxon>Dipterocarpaceae</taxon>
        <taxon>Rubroshorea</taxon>
    </lineage>
</organism>
<comment type="caution">
    <text evidence="4">The sequence shown here is derived from an EMBL/GenBank/DDBJ whole genome shotgun (WGS) entry which is preliminary data.</text>
</comment>
<dbReference type="InterPro" id="IPR009000">
    <property type="entry name" value="Transl_B-barrel_sf"/>
</dbReference>
<evidence type="ECO:0000256" key="1">
    <source>
        <dbReference type="ARBA" id="ARBA00006540"/>
    </source>
</evidence>
<name>A0AAV5KIL0_9ROSI</name>
<reference evidence="4 5" key="1">
    <citation type="journal article" date="2021" name="Commun. Biol.">
        <title>The genome of Shorea leprosula (Dipterocarpaceae) highlights the ecological relevance of drought in aseasonal tropical rainforests.</title>
        <authorList>
            <person name="Ng K.K.S."/>
            <person name="Kobayashi M.J."/>
            <person name="Fawcett J.A."/>
            <person name="Hatakeyama M."/>
            <person name="Paape T."/>
            <person name="Ng C.H."/>
            <person name="Ang C.C."/>
            <person name="Tnah L.H."/>
            <person name="Lee C.T."/>
            <person name="Nishiyama T."/>
            <person name="Sese J."/>
            <person name="O'Brien M.J."/>
            <person name="Copetti D."/>
            <person name="Mohd Noor M.I."/>
            <person name="Ong R.C."/>
            <person name="Putra M."/>
            <person name="Sireger I.Z."/>
            <person name="Indrioko S."/>
            <person name="Kosugi Y."/>
            <person name="Izuno A."/>
            <person name="Isagi Y."/>
            <person name="Lee S.L."/>
            <person name="Shimizu K.K."/>
        </authorList>
    </citation>
    <scope>NUCLEOTIDE SEQUENCE [LARGE SCALE GENOMIC DNA]</scope>
    <source>
        <strain evidence="4">214</strain>
    </source>
</reference>
<comment type="similarity">
    <text evidence="1">Belongs to the universal ribosomal protein uL3 family.</text>
</comment>
<dbReference type="AlphaFoldDB" id="A0AAV5KIL0"/>